<dbReference type="GO" id="GO:0009245">
    <property type="term" value="P:lipid A biosynthetic process"/>
    <property type="evidence" value="ECO:0007669"/>
    <property type="project" value="UniProtKB-KW"/>
</dbReference>
<keyword evidence="8" id="KW-0378">Hydrolase</keyword>
<dbReference type="GO" id="GO:0103117">
    <property type="term" value="F:UDP-3-O-acyl-N-acetylglucosamine deacetylase activity"/>
    <property type="evidence" value="ECO:0007669"/>
    <property type="project" value="UniProtKB-EC"/>
</dbReference>
<dbReference type="Gene3D" id="3.30.1700.10">
    <property type="entry name" value="lpxc deacetylase, domain 2"/>
    <property type="match status" value="1"/>
</dbReference>
<gene>
    <name evidence="14" type="ORF">CVIRNUC_006158</name>
</gene>
<accession>A0AAV1I717</accession>
<dbReference type="GO" id="GO:0046872">
    <property type="term" value="F:metal ion binding"/>
    <property type="evidence" value="ECO:0007669"/>
    <property type="project" value="UniProtKB-KW"/>
</dbReference>
<evidence type="ECO:0000256" key="8">
    <source>
        <dbReference type="ARBA" id="ARBA00022801"/>
    </source>
</evidence>
<organism evidence="14 15">
    <name type="scientific">Coccomyxa viridis</name>
    <dbReference type="NCBI Taxonomy" id="1274662"/>
    <lineage>
        <taxon>Eukaryota</taxon>
        <taxon>Viridiplantae</taxon>
        <taxon>Chlorophyta</taxon>
        <taxon>core chlorophytes</taxon>
        <taxon>Trebouxiophyceae</taxon>
        <taxon>Trebouxiophyceae incertae sedis</taxon>
        <taxon>Coccomyxaceae</taxon>
        <taxon>Coccomyxa</taxon>
    </lineage>
</organism>
<keyword evidence="9" id="KW-0862">Zinc</keyword>
<evidence type="ECO:0000256" key="7">
    <source>
        <dbReference type="ARBA" id="ARBA00022723"/>
    </source>
</evidence>
<evidence type="ECO:0000256" key="4">
    <source>
        <dbReference type="ARBA" id="ARBA00012745"/>
    </source>
</evidence>
<proteinExistence type="inferred from homology"/>
<keyword evidence="7" id="KW-0479">Metal-binding</keyword>
<reference evidence="14 15" key="1">
    <citation type="submission" date="2023-10" db="EMBL/GenBank/DDBJ databases">
        <authorList>
            <person name="Maclean D."/>
            <person name="Macfadyen A."/>
        </authorList>
    </citation>
    <scope>NUCLEOTIDE SEQUENCE [LARGE SCALE GENOMIC DNA]</scope>
</reference>
<dbReference type="AlphaFoldDB" id="A0AAV1I717"/>
<protein>
    <recommendedName>
        <fullName evidence="4">UDP-3-O-acyl-N-acetylglucosamine deacetylase</fullName>
        <ecNumber evidence="4">3.5.1.108</ecNumber>
    </recommendedName>
</protein>
<dbReference type="Proteomes" id="UP001314263">
    <property type="component" value="Unassembled WGS sequence"/>
</dbReference>
<comment type="cofactor">
    <cofactor evidence="1">
        <name>Zn(2+)</name>
        <dbReference type="ChEBI" id="CHEBI:29105"/>
    </cofactor>
</comment>
<dbReference type="EC" id="3.5.1.108" evidence="4"/>
<evidence type="ECO:0000256" key="10">
    <source>
        <dbReference type="ARBA" id="ARBA00023098"/>
    </source>
</evidence>
<comment type="similarity">
    <text evidence="3">Belongs to the LpxC family.</text>
</comment>
<evidence type="ECO:0000256" key="12">
    <source>
        <dbReference type="ARBA" id="ARBA00024987"/>
    </source>
</evidence>
<evidence type="ECO:0000256" key="5">
    <source>
        <dbReference type="ARBA" id="ARBA00022516"/>
    </source>
</evidence>
<comment type="pathway">
    <text evidence="2">Glycolipid biosynthesis; lipid IV(A) biosynthesis; lipid IV(A) from (3R)-3-hydroxytetradecanoyl-[acyl-carrier-protein] and UDP-N-acetyl-alpha-D-glucosamine: step 2/6.</text>
</comment>
<evidence type="ECO:0000256" key="13">
    <source>
        <dbReference type="SAM" id="MobiDB-lite"/>
    </source>
</evidence>
<feature type="region of interest" description="Disordered" evidence="13">
    <location>
        <begin position="405"/>
        <end position="431"/>
    </location>
</feature>
<dbReference type="InterPro" id="IPR004463">
    <property type="entry name" value="UDP-acyl_GlcNac_deAcase"/>
</dbReference>
<dbReference type="Pfam" id="PF03331">
    <property type="entry name" value="LpxC"/>
    <property type="match status" value="2"/>
</dbReference>
<sequence length="431" mass="47446">MAGRPVADSASYEMPVPMQYQQTLQKAFTVAGIGLHSGDFATVRVRPAFAGEGRYFVRVPDGTLDPEEAKKLERSLDEADAEAQERMAEQEERLTKLFLDFLGAQDDGYQGSFEEYHWDRFGEESPTVPVRRALQASDEDARIVRRSSNEETVTASLENVAARQSLLTSLSSDDMHVHSVEALLSALECCGVNNARIEVEGGGELPTLDGSAMGWAINIIVAGVHAAYPSAKSQEPQALRQLKPSQMVTVSKGDSYITLYPSDTLKISCGVDHAKEAPIIGRQWFSWAPFEDEHYRWLISPARTFFTSMKNVFELRARGLIKGGTVGAALIAYGHGWYEPDLLHFEADEPARHKIIDLTGDLALLATPGTRGLPIGHITAHNADHALNIEFAVAMQEACSEQDYVEAAPQLLPQGSEEEEEQQQQQQEQTA</sequence>
<evidence type="ECO:0000313" key="15">
    <source>
        <dbReference type="Proteomes" id="UP001314263"/>
    </source>
</evidence>
<comment type="caution">
    <text evidence="14">The sequence shown here is derived from an EMBL/GenBank/DDBJ whole genome shotgun (WGS) entry which is preliminary data.</text>
</comment>
<dbReference type="EMBL" id="CAUYUE010000007">
    <property type="protein sequence ID" value="CAK0782963.1"/>
    <property type="molecule type" value="Genomic_DNA"/>
</dbReference>
<comment type="function">
    <text evidence="12">Involved in the biosynthesis of lipid A, a phosphorylated glycolipid that in bacteria anchors the lipopolysaccharide to the outer membrane of the cell. Lipid A-like molecules in plants may serve as structural components of the outer membranes of mitochondria and/or chloroplasts, or may be involved in signal transduction or plant defense responses.</text>
</comment>
<keyword evidence="10" id="KW-0443">Lipid metabolism</keyword>
<dbReference type="PANTHER" id="PTHR33694:SF1">
    <property type="entry name" value="UDP-3-O-ACYL-N-ACETYLGLUCOSAMINE DEACETYLASE 1, MITOCHONDRIAL-RELATED"/>
    <property type="match status" value="1"/>
</dbReference>
<keyword evidence="5" id="KW-0444">Lipid biosynthesis</keyword>
<dbReference type="SUPFAM" id="SSF54211">
    <property type="entry name" value="Ribosomal protein S5 domain 2-like"/>
    <property type="match status" value="3"/>
</dbReference>
<dbReference type="PANTHER" id="PTHR33694">
    <property type="entry name" value="UDP-3-O-ACYL-N-ACETYLGLUCOSAMINE DEACETYLASE 1, MITOCHONDRIAL-RELATED"/>
    <property type="match status" value="1"/>
</dbReference>
<dbReference type="InterPro" id="IPR015870">
    <property type="entry name" value="UDP-acyl_N-AcGlcN_deAcase_N"/>
</dbReference>
<dbReference type="InterPro" id="IPR020568">
    <property type="entry name" value="Ribosomal_Su5_D2-typ_SF"/>
</dbReference>
<keyword evidence="15" id="KW-1185">Reference proteome</keyword>
<keyword evidence="6" id="KW-0441">Lipid A biosynthesis</keyword>
<evidence type="ECO:0000256" key="9">
    <source>
        <dbReference type="ARBA" id="ARBA00022833"/>
    </source>
</evidence>
<name>A0AAV1I717_9CHLO</name>
<evidence type="ECO:0000313" key="14">
    <source>
        <dbReference type="EMBL" id="CAK0782963.1"/>
    </source>
</evidence>
<evidence type="ECO:0000256" key="1">
    <source>
        <dbReference type="ARBA" id="ARBA00001947"/>
    </source>
</evidence>
<evidence type="ECO:0000256" key="11">
    <source>
        <dbReference type="ARBA" id="ARBA00024535"/>
    </source>
</evidence>
<dbReference type="InterPro" id="IPR011334">
    <property type="entry name" value="UDP-acyl_GlcNac_deAcase_C"/>
</dbReference>
<comment type="catalytic activity">
    <reaction evidence="11">
        <text>a UDP-3-O-[(3R)-3-hydroxyacyl]-N-acetyl-alpha-D-glucosamine + H2O = a UDP-3-O-[(3R)-3-hydroxyacyl]-alpha-D-glucosamine + acetate</text>
        <dbReference type="Rhea" id="RHEA:67816"/>
        <dbReference type="ChEBI" id="CHEBI:15377"/>
        <dbReference type="ChEBI" id="CHEBI:30089"/>
        <dbReference type="ChEBI" id="CHEBI:137740"/>
        <dbReference type="ChEBI" id="CHEBI:173225"/>
        <dbReference type="EC" id="3.5.1.108"/>
    </reaction>
</comment>
<dbReference type="GO" id="GO:2001289">
    <property type="term" value="P:lipid X metabolic process"/>
    <property type="evidence" value="ECO:0007669"/>
    <property type="project" value="UniProtKB-ARBA"/>
</dbReference>
<evidence type="ECO:0000256" key="3">
    <source>
        <dbReference type="ARBA" id="ARBA00006170"/>
    </source>
</evidence>
<dbReference type="GO" id="GO:0016020">
    <property type="term" value="C:membrane"/>
    <property type="evidence" value="ECO:0007669"/>
    <property type="project" value="GOC"/>
</dbReference>
<dbReference type="Gene3D" id="3.30.230.20">
    <property type="entry name" value="lpxc deacetylase, domain 1"/>
    <property type="match status" value="2"/>
</dbReference>
<evidence type="ECO:0000256" key="2">
    <source>
        <dbReference type="ARBA" id="ARBA00005002"/>
    </source>
</evidence>
<evidence type="ECO:0000256" key="6">
    <source>
        <dbReference type="ARBA" id="ARBA00022556"/>
    </source>
</evidence>